<evidence type="ECO:0000313" key="2">
    <source>
        <dbReference type="EMBL" id="CAE0552092.1"/>
    </source>
</evidence>
<feature type="region of interest" description="Disordered" evidence="1">
    <location>
        <begin position="64"/>
        <end position="86"/>
    </location>
</feature>
<gene>
    <name evidence="2" type="ORF">EHUX00137_LOCUS19172</name>
</gene>
<evidence type="ECO:0000256" key="1">
    <source>
        <dbReference type="SAM" id="MobiDB-lite"/>
    </source>
</evidence>
<reference evidence="2" key="1">
    <citation type="submission" date="2021-01" db="EMBL/GenBank/DDBJ databases">
        <authorList>
            <person name="Corre E."/>
            <person name="Pelletier E."/>
            <person name="Niang G."/>
            <person name="Scheremetjew M."/>
            <person name="Finn R."/>
            <person name="Kale V."/>
            <person name="Holt S."/>
            <person name="Cochrane G."/>
            <person name="Meng A."/>
            <person name="Brown T."/>
            <person name="Cohen L."/>
        </authorList>
    </citation>
    <scope>NUCLEOTIDE SEQUENCE</scope>
    <source>
        <strain evidence="2">379</strain>
    </source>
</reference>
<dbReference type="EMBL" id="HBIR01024970">
    <property type="protein sequence ID" value="CAE0552092.1"/>
    <property type="molecule type" value="Transcribed_RNA"/>
</dbReference>
<accession>A0A6U9CZP1</accession>
<proteinExistence type="predicted"/>
<dbReference type="AlphaFoldDB" id="A0A6U9CZP1"/>
<feature type="compositionally biased region" description="Pro residues" evidence="1">
    <location>
        <begin position="68"/>
        <end position="85"/>
    </location>
</feature>
<sequence>MARSSRCGALRWLASAARLGWGRRRARRGWAVRSCDRASRARSLGRWRWTGLAATRRRFRPRRCLSVAPPPPSLPPPPLHAPPSPGAQMASTIDFLLEMRATQPDYTCVGRTPKTVRAALEAYVASTISFGEVQDEAFQPNPRGLKPWFELGATIPARTKVRVPYEGPCELGGAGQPGAEPATVRVAEILSLRRLFYEGEQLCNCLEDSRRSQSKYLQRARERVSSFWSLTRQEEGGPVEHLCLIEVWHMGGGRNEIRQAEGPRPRTIPSAEAWYWLQHWCEREGVDLSTWDCYS</sequence>
<name>A0A6U9CZP1_EMIHU</name>
<protein>
    <submittedName>
        <fullName evidence="2">Uncharacterized protein</fullName>
    </submittedName>
</protein>
<organism evidence="2">
    <name type="scientific">Emiliania huxleyi</name>
    <name type="common">Coccolithophore</name>
    <name type="synonym">Pontosphaera huxleyi</name>
    <dbReference type="NCBI Taxonomy" id="2903"/>
    <lineage>
        <taxon>Eukaryota</taxon>
        <taxon>Haptista</taxon>
        <taxon>Haptophyta</taxon>
        <taxon>Prymnesiophyceae</taxon>
        <taxon>Isochrysidales</taxon>
        <taxon>Noelaerhabdaceae</taxon>
        <taxon>Emiliania</taxon>
    </lineage>
</organism>